<evidence type="ECO:0000256" key="1">
    <source>
        <dbReference type="SAM" id="MobiDB-lite"/>
    </source>
</evidence>
<sequence>MGVGCRRGRRGDGRSAWAVSEDGAYVGAQDVGAEAEAAEERGGGEPLPTIGLPPASESSSATWTPSPLPSLLESSATNAEDIIFRLDSQTFAAPRATVTNEIHPPDPPCIDT</sequence>
<dbReference type="AlphaFoldDB" id="Q9AUQ6"/>
<evidence type="ECO:0000313" key="3">
    <source>
        <dbReference type="Proteomes" id="UP000000763"/>
    </source>
</evidence>
<evidence type="ECO:0000313" key="2">
    <source>
        <dbReference type="EMBL" id="AAK18842.1"/>
    </source>
</evidence>
<gene>
    <name evidence="2" type="primary">OSJNBb0033N16.17</name>
</gene>
<feature type="region of interest" description="Disordered" evidence="1">
    <location>
        <begin position="1"/>
        <end position="72"/>
    </location>
</feature>
<organism evidence="2 3">
    <name type="scientific">Oryza sativa subsp. japonica</name>
    <name type="common">Rice</name>
    <dbReference type="NCBI Taxonomy" id="39947"/>
    <lineage>
        <taxon>Eukaryota</taxon>
        <taxon>Viridiplantae</taxon>
        <taxon>Streptophyta</taxon>
        <taxon>Embryophyta</taxon>
        <taxon>Tracheophyta</taxon>
        <taxon>Spermatophyta</taxon>
        <taxon>Magnoliopsida</taxon>
        <taxon>Liliopsida</taxon>
        <taxon>Poales</taxon>
        <taxon>Poaceae</taxon>
        <taxon>BOP clade</taxon>
        <taxon>Oryzoideae</taxon>
        <taxon>Oryzeae</taxon>
        <taxon>Oryzinae</taxon>
        <taxon>Oryza</taxon>
        <taxon>Oryza sativa</taxon>
    </lineage>
</organism>
<dbReference type="Proteomes" id="UP000000763">
    <property type="component" value="Chromosome 3"/>
</dbReference>
<accession>Q9AUQ6</accession>
<protein>
    <submittedName>
        <fullName evidence="2">Uncharacterized protein</fullName>
    </submittedName>
</protein>
<name>Q9AUQ6_ORYSJ</name>
<dbReference type="EMBL" id="AC082645">
    <property type="protein sequence ID" value="AAK18842.1"/>
    <property type="molecule type" value="Genomic_DNA"/>
</dbReference>
<reference evidence="3" key="2">
    <citation type="journal article" date="2008" name="Nucleic Acids Res.">
        <title>The rice annotation project database (RAP-DB): 2008 update.</title>
        <authorList>
            <consortium name="The rice annotation project (RAP)"/>
        </authorList>
    </citation>
    <scope>GENOME REANNOTATION</scope>
    <source>
        <strain evidence="3">cv. Nipponbare</strain>
    </source>
</reference>
<reference evidence="3" key="1">
    <citation type="journal article" date="2005" name="Nature">
        <title>The map-based sequence of the rice genome.</title>
        <authorList>
            <consortium name="International rice genome sequencing project (IRGSP)"/>
            <person name="Matsumoto T."/>
            <person name="Wu J."/>
            <person name="Kanamori H."/>
            <person name="Katayose Y."/>
            <person name="Fujisawa M."/>
            <person name="Namiki N."/>
            <person name="Mizuno H."/>
            <person name="Yamamoto K."/>
            <person name="Antonio B.A."/>
            <person name="Baba T."/>
            <person name="Sakata K."/>
            <person name="Nagamura Y."/>
            <person name="Aoki H."/>
            <person name="Arikawa K."/>
            <person name="Arita K."/>
            <person name="Bito T."/>
            <person name="Chiden Y."/>
            <person name="Fujitsuka N."/>
            <person name="Fukunaka R."/>
            <person name="Hamada M."/>
            <person name="Harada C."/>
            <person name="Hayashi A."/>
            <person name="Hijishita S."/>
            <person name="Honda M."/>
            <person name="Hosokawa S."/>
            <person name="Ichikawa Y."/>
            <person name="Idonuma A."/>
            <person name="Iijima M."/>
            <person name="Ikeda M."/>
            <person name="Ikeno M."/>
            <person name="Ito K."/>
            <person name="Ito S."/>
            <person name="Ito T."/>
            <person name="Ito Y."/>
            <person name="Ito Y."/>
            <person name="Iwabuchi A."/>
            <person name="Kamiya K."/>
            <person name="Karasawa W."/>
            <person name="Kurita K."/>
            <person name="Katagiri S."/>
            <person name="Kikuta A."/>
            <person name="Kobayashi H."/>
            <person name="Kobayashi N."/>
            <person name="Machita K."/>
            <person name="Maehara T."/>
            <person name="Masukawa M."/>
            <person name="Mizubayashi T."/>
            <person name="Mukai Y."/>
            <person name="Nagasaki H."/>
            <person name="Nagata Y."/>
            <person name="Naito S."/>
            <person name="Nakashima M."/>
            <person name="Nakama Y."/>
            <person name="Nakamichi Y."/>
            <person name="Nakamura M."/>
            <person name="Meguro A."/>
            <person name="Negishi M."/>
            <person name="Ohta I."/>
            <person name="Ohta T."/>
            <person name="Okamoto M."/>
            <person name="Ono N."/>
            <person name="Saji S."/>
            <person name="Sakaguchi M."/>
            <person name="Sakai K."/>
            <person name="Shibata M."/>
            <person name="Shimokawa T."/>
            <person name="Song J."/>
            <person name="Takazaki Y."/>
            <person name="Terasawa K."/>
            <person name="Tsugane M."/>
            <person name="Tsuji K."/>
            <person name="Ueda S."/>
            <person name="Waki K."/>
            <person name="Yamagata H."/>
            <person name="Yamamoto M."/>
            <person name="Yamamoto S."/>
            <person name="Yamane H."/>
            <person name="Yoshiki S."/>
            <person name="Yoshihara R."/>
            <person name="Yukawa K."/>
            <person name="Zhong H."/>
            <person name="Yano M."/>
            <person name="Yuan Q."/>
            <person name="Ouyang S."/>
            <person name="Liu J."/>
            <person name="Jones K.M."/>
            <person name="Gansberger K."/>
            <person name="Moffat K."/>
            <person name="Hill J."/>
            <person name="Bera J."/>
            <person name="Fadrosh D."/>
            <person name="Jin S."/>
            <person name="Johri S."/>
            <person name="Kim M."/>
            <person name="Overton L."/>
            <person name="Reardon M."/>
            <person name="Tsitrin T."/>
            <person name="Vuong H."/>
            <person name="Weaver B."/>
            <person name="Ciecko A."/>
            <person name="Tallon L."/>
            <person name="Jackson J."/>
            <person name="Pai G."/>
            <person name="Aken S.V."/>
            <person name="Utterback T."/>
            <person name="Reidmuller S."/>
            <person name="Feldblyum T."/>
            <person name="Hsiao J."/>
            <person name="Zismann V."/>
            <person name="Iobst S."/>
            <person name="de Vazeille A.R."/>
            <person name="Buell C.R."/>
            <person name="Ying K."/>
            <person name="Li Y."/>
            <person name="Lu T."/>
            <person name="Huang Y."/>
            <person name="Zhao Q."/>
            <person name="Feng Q."/>
            <person name="Zhang L."/>
            <person name="Zhu J."/>
            <person name="Weng Q."/>
            <person name="Mu J."/>
            <person name="Lu Y."/>
            <person name="Fan D."/>
            <person name="Liu Y."/>
            <person name="Guan J."/>
            <person name="Zhang Y."/>
            <person name="Yu S."/>
            <person name="Liu X."/>
            <person name="Zhang Y."/>
            <person name="Hong G."/>
            <person name="Han B."/>
            <person name="Choisne N."/>
            <person name="Demange N."/>
            <person name="Orjeda G."/>
            <person name="Samain S."/>
            <person name="Cattolico L."/>
            <person name="Pelletier E."/>
            <person name="Couloux A."/>
            <person name="Segurens B."/>
            <person name="Wincker P."/>
            <person name="D'Hont A."/>
            <person name="Scarpelli C."/>
            <person name="Weissenbach J."/>
            <person name="Salanoubat M."/>
            <person name="Quetier F."/>
            <person name="Yu Y."/>
            <person name="Kim H.R."/>
            <person name="Rambo T."/>
            <person name="Currie J."/>
            <person name="Collura K."/>
            <person name="Luo M."/>
            <person name="Yang T."/>
            <person name="Ammiraju J.S.S."/>
            <person name="Engler F."/>
            <person name="Soderlund C."/>
            <person name="Wing R.A."/>
            <person name="Palmer L.E."/>
            <person name="de la Bastide M."/>
            <person name="Spiegel L."/>
            <person name="Nascimento L."/>
            <person name="Zutavern T."/>
            <person name="O'Shaughnessy A."/>
            <person name="Dike S."/>
            <person name="Dedhia N."/>
            <person name="Preston R."/>
            <person name="Balija V."/>
            <person name="McCombie W.R."/>
            <person name="Chow T."/>
            <person name="Chen H."/>
            <person name="Chung M."/>
            <person name="Chen C."/>
            <person name="Shaw J."/>
            <person name="Wu H."/>
            <person name="Hsiao K."/>
            <person name="Chao Y."/>
            <person name="Chu M."/>
            <person name="Cheng C."/>
            <person name="Hour A."/>
            <person name="Lee P."/>
            <person name="Lin S."/>
            <person name="Lin Y."/>
            <person name="Liou J."/>
            <person name="Liu S."/>
            <person name="Hsing Y."/>
            <person name="Raghuvanshi S."/>
            <person name="Mohanty A."/>
            <person name="Bharti A.K."/>
            <person name="Gaur A."/>
            <person name="Gupta V."/>
            <person name="Kumar D."/>
            <person name="Ravi V."/>
            <person name="Vij S."/>
            <person name="Kapur A."/>
            <person name="Khurana P."/>
            <person name="Khurana P."/>
            <person name="Khurana J.P."/>
            <person name="Tyagi A.K."/>
            <person name="Gaikwad K."/>
            <person name="Singh A."/>
            <person name="Dalal V."/>
            <person name="Srivastava S."/>
            <person name="Dixit A."/>
            <person name="Pal A.K."/>
            <person name="Ghazi I.A."/>
            <person name="Yadav M."/>
            <person name="Pandit A."/>
            <person name="Bhargava A."/>
            <person name="Sureshbabu K."/>
            <person name="Batra K."/>
            <person name="Sharma T.R."/>
            <person name="Mohapatra T."/>
            <person name="Singh N.K."/>
            <person name="Messing J."/>
            <person name="Nelson A.B."/>
            <person name="Fuks G."/>
            <person name="Kavchok S."/>
            <person name="Keizer G."/>
            <person name="Linton E."/>
            <person name="Llaca V."/>
            <person name="Song R."/>
            <person name="Tanyolac B."/>
            <person name="Young S."/>
            <person name="Ho-Il K."/>
            <person name="Hahn J.H."/>
            <person name="Sangsakoo G."/>
            <person name="Vanavichit A."/>
            <person name="de Mattos Luiz.A.T."/>
            <person name="Zimmer P.D."/>
            <person name="Malone G."/>
            <person name="Dellagostin O."/>
            <person name="de Oliveira A.C."/>
            <person name="Bevan M."/>
            <person name="Bancroft I."/>
            <person name="Minx P."/>
            <person name="Cordum H."/>
            <person name="Wilson R."/>
            <person name="Cheng Z."/>
            <person name="Jin W."/>
            <person name="Jiang J."/>
            <person name="Leong S.A."/>
            <person name="Iwama H."/>
            <person name="Gojobori T."/>
            <person name="Itoh T."/>
            <person name="Niimura Y."/>
            <person name="Fujii Y."/>
            <person name="Habara T."/>
            <person name="Sakai H."/>
            <person name="Sato Y."/>
            <person name="Wilson G."/>
            <person name="Kumar K."/>
            <person name="McCouch S."/>
            <person name="Juretic N."/>
            <person name="Hoen D."/>
            <person name="Wright S."/>
            <person name="Bruskiewich R."/>
            <person name="Bureau T."/>
            <person name="Miyao A."/>
            <person name="Hirochika H."/>
            <person name="Nishikawa T."/>
            <person name="Kadowaki K."/>
            <person name="Sugiura M."/>
            <person name="Burr B."/>
            <person name="Sasaki T."/>
        </authorList>
    </citation>
    <scope>NUCLEOTIDE SEQUENCE [LARGE SCALE GENOMIC DNA]</scope>
    <source>
        <strain evidence="3">cv. Nipponbare</strain>
    </source>
</reference>
<feature type="compositionally biased region" description="Low complexity" evidence="1">
    <location>
        <begin position="58"/>
        <end position="72"/>
    </location>
</feature>
<proteinExistence type="predicted"/>